<dbReference type="OrthoDB" id="10059102at2759"/>
<accession>A0A834XVI9</accession>
<evidence type="ECO:0000313" key="7">
    <source>
        <dbReference type="EMBL" id="KAF7993596.1"/>
    </source>
</evidence>
<dbReference type="Pfam" id="PF00089">
    <property type="entry name" value="Trypsin"/>
    <property type="match status" value="1"/>
</dbReference>
<evidence type="ECO:0000313" key="8">
    <source>
        <dbReference type="Proteomes" id="UP000639338"/>
    </source>
</evidence>
<dbReference type="SUPFAM" id="SSF50494">
    <property type="entry name" value="Trypsin-like serine proteases"/>
    <property type="match status" value="1"/>
</dbReference>
<name>A0A834XVI9_APHGI</name>
<dbReference type="InterPro" id="IPR043504">
    <property type="entry name" value="Peptidase_S1_PA_chymotrypsin"/>
</dbReference>
<dbReference type="PANTHER" id="PTHR24276">
    <property type="entry name" value="POLYSERASE-RELATED"/>
    <property type="match status" value="1"/>
</dbReference>
<dbReference type="EMBL" id="JACMRX010000003">
    <property type="protein sequence ID" value="KAF7993596.1"/>
    <property type="molecule type" value="Genomic_DNA"/>
</dbReference>
<dbReference type="InterPro" id="IPR001254">
    <property type="entry name" value="Trypsin_dom"/>
</dbReference>
<evidence type="ECO:0000256" key="2">
    <source>
        <dbReference type="ARBA" id="ARBA00022670"/>
    </source>
</evidence>
<keyword evidence="4" id="KW-0720">Serine protease</keyword>
<dbReference type="AlphaFoldDB" id="A0A834XVI9"/>
<keyword evidence="8" id="KW-1185">Reference proteome</keyword>
<protein>
    <recommendedName>
        <fullName evidence="6">Peptidase S1 domain-containing protein</fullName>
    </recommendedName>
</protein>
<dbReference type="InterPro" id="IPR009003">
    <property type="entry name" value="Peptidase_S1_PA"/>
</dbReference>
<dbReference type="PROSITE" id="PS50240">
    <property type="entry name" value="TRYPSIN_DOM"/>
    <property type="match status" value="1"/>
</dbReference>
<dbReference type="InterPro" id="IPR050430">
    <property type="entry name" value="Peptidase_S1"/>
</dbReference>
<dbReference type="GO" id="GO:0006508">
    <property type="term" value="P:proteolysis"/>
    <property type="evidence" value="ECO:0007669"/>
    <property type="project" value="UniProtKB-KW"/>
</dbReference>
<evidence type="ECO:0000256" key="1">
    <source>
        <dbReference type="ARBA" id="ARBA00007664"/>
    </source>
</evidence>
<dbReference type="PANTHER" id="PTHR24276:SF91">
    <property type="entry name" value="AT26814P-RELATED"/>
    <property type="match status" value="1"/>
</dbReference>
<dbReference type="Proteomes" id="UP000639338">
    <property type="component" value="Unassembled WGS sequence"/>
</dbReference>
<dbReference type="Gene3D" id="2.40.10.10">
    <property type="entry name" value="Trypsin-like serine proteases"/>
    <property type="match status" value="1"/>
</dbReference>
<proteinExistence type="inferred from homology"/>
<reference evidence="7 8" key="1">
    <citation type="submission" date="2020-08" db="EMBL/GenBank/DDBJ databases">
        <title>Aphidius gifuensis genome sequencing and assembly.</title>
        <authorList>
            <person name="Du Z."/>
        </authorList>
    </citation>
    <scope>NUCLEOTIDE SEQUENCE [LARGE SCALE GENOMIC DNA]</scope>
    <source>
        <strain evidence="7">YNYX2018</strain>
        <tissue evidence="7">Adults</tissue>
    </source>
</reference>
<dbReference type="PRINTS" id="PR00722">
    <property type="entry name" value="CHYMOTRYPSIN"/>
</dbReference>
<dbReference type="FunFam" id="2.40.10.10:FF:000068">
    <property type="entry name" value="transmembrane protease serine 2"/>
    <property type="match status" value="1"/>
</dbReference>
<dbReference type="InterPro" id="IPR001314">
    <property type="entry name" value="Peptidase_S1A"/>
</dbReference>
<evidence type="ECO:0000256" key="5">
    <source>
        <dbReference type="ARBA" id="ARBA00023157"/>
    </source>
</evidence>
<dbReference type="GO" id="GO:0004252">
    <property type="term" value="F:serine-type endopeptidase activity"/>
    <property type="evidence" value="ECO:0007669"/>
    <property type="project" value="InterPro"/>
</dbReference>
<keyword evidence="3" id="KW-0378">Hydrolase</keyword>
<comment type="caution">
    <text evidence="7">The sequence shown here is derived from an EMBL/GenBank/DDBJ whole genome shotgun (WGS) entry which is preliminary data.</text>
</comment>
<evidence type="ECO:0000256" key="4">
    <source>
        <dbReference type="ARBA" id="ARBA00022825"/>
    </source>
</evidence>
<dbReference type="SMART" id="SM00020">
    <property type="entry name" value="Tryp_SPc"/>
    <property type="match status" value="1"/>
</dbReference>
<evidence type="ECO:0000256" key="3">
    <source>
        <dbReference type="ARBA" id="ARBA00022801"/>
    </source>
</evidence>
<keyword evidence="2" id="KW-0645">Protease</keyword>
<feature type="domain" description="Peptidase S1" evidence="6">
    <location>
        <begin position="28"/>
        <end position="245"/>
    </location>
</feature>
<keyword evidence="5" id="KW-1015">Disulfide bond</keyword>
<gene>
    <name evidence="7" type="ORF">HCN44_010191</name>
</gene>
<comment type="similarity">
    <text evidence="1">Belongs to the peptidase S1 family.</text>
</comment>
<evidence type="ECO:0000259" key="6">
    <source>
        <dbReference type="PROSITE" id="PS50240"/>
    </source>
</evidence>
<organism evidence="7 8">
    <name type="scientific">Aphidius gifuensis</name>
    <name type="common">Parasitoid wasp</name>
    <dbReference type="NCBI Taxonomy" id="684658"/>
    <lineage>
        <taxon>Eukaryota</taxon>
        <taxon>Metazoa</taxon>
        <taxon>Ecdysozoa</taxon>
        <taxon>Arthropoda</taxon>
        <taxon>Hexapoda</taxon>
        <taxon>Insecta</taxon>
        <taxon>Pterygota</taxon>
        <taxon>Neoptera</taxon>
        <taxon>Endopterygota</taxon>
        <taxon>Hymenoptera</taxon>
        <taxon>Apocrita</taxon>
        <taxon>Ichneumonoidea</taxon>
        <taxon>Braconidae</taxon>
        <taxon>Aphidiinae</taxon>
        <taxon>Aphidius</taxon>
    </lineage>
</organism>
<sequence length="247" mass="27921">MMIILIKKLIICLTLIYPIIIAKKPMKLVNGMFVEIKDYPHFAGILWNNHPICSGSIISKKHVITAASCVLFDLISIASNLNVITGTSDIYNEINGITSIHEVSYVIYFKDYSSPTNLWTDDIAILKLTTEIKFSQYQWKLNLPTSYVSTGKRAELTGLAKGIVPIDSIDEHAMAYRYIQMVLAEAQRLDKCPDLFKWHEGDSGAAVVRDNEIVGIASILDPEKTRLIVFTKILPFFEFIENIVENY</sequence>